<dbReference type="Pfam" id="PF10334">
    <property type="entry name" value="BRE4"/>
    <property type="match status" value="1"/>
</dbReference>
<evidence type="ECO:0000313" key="9">
    <source>
        <dbReference type="Proteomes" id="UP000184267"/>
    </source>
</evidence>
<dbReference type="Proteomes" id="UP000184267">
    <property type="component" value="Unassembled WGS sequence"/>
</dbReference>
<keyword evidence="3 5" id="KW-1133">Transmembrane helix</keyword>
<evidence type="ECO:0000256" key="4">
    <source>
        <dbReference type="ARBA" id="ARBA00023136"/>
    </source>
</evidence>
<comment type="subcellular location">
    <subcellularLocation>
        <location evidence="1">Membrane</location>
        <topology evidence="1">Multi-pass membrane protein</topology>
    </subcellularLocation>
</comment>
<proteinExistence type="predicted"/>
<gene>
    <name evidence="8" type="ORF">TRAPUB_9312</name>
</gene>
<accession>A0A1M2W2X3</accession>
<evidence type="ECO:0000313" key="8">
    <source>
        <dbReference type="EMBL" id="OJT14201.1"/>
    </source>
</evidence>
<reference evidence="8 9" key="1">
    <citation type="submission" date="2016-10" db="EMBL/GenBank/DDBJ databases">
        <title>Genome sequence of the basidiomycete white-rot fungus Trametes pubescens.</title>
        <authorList>
            <person name="Makela M.R."/>
            <person name="Granchi Z."/>
            <person name="Peng M."/>
            <person name="De Vries R.P."/>
            <person name="Grigoriev I."/>
            <person name="Riley R."/>
            <person name="Hilden K."/>
        </authorList>
    </citation>
    <scope>NUCLEOTIDE SEQUENCE [LARGE SCALE GENOMIC DNA]</scope>
    <source>
        <strain evidence="8 9">FBCC735</strain>
    </source>
</reference>
<keyword evidence="4 5" id="KW-0472">Membrane</keyword>
<dbReference type="InterPro" id="IPR049453">
    <property type="entry name" value="Memb_transporter_dom"/>
</dbReference>
<evidence type="ECO:0000259" key="6">
    <source>
        <dbReference type="Pfam" id="PF10334"/>
    </source>
</evidence>
<dbReference type="OrthoDB" id="68611at2759"/>
<feature type="transmembrane region" description="Helical" evidence="5">
    <location>
        <begin position="312"/>
        <end position="331"/>
    </location>
</feature>
<dbReference type="PANTHER" id="PTHR47804:SF3">
    <property type="entry name" value="PROTEIN BRE4"/>
    <property type="match status" value="1"/>
</dbReference>
<feature type="domain" description="DUF2421" evidence="6">
    <location>
        <begin position="423"/>
        <end position="561"/>
    </location>
</feature>
<name>A0A1M2W2X3_TRAPU</name>
<feature type="domain" description="Integral membrane bound transporter" evidence="7">
    <location>
        <begin position="282"/>
        <end position="408"/>
    </location>
</feature>
<sequence length="655" mass="74166">MKTVEHLIFVTFRQRSTGMAPQTVYSVSGSQKAAVHAAERLLKAARDQMREALRHVFDEVDMQQRAEGKHAHLPKEIFDCSVAAIALLQMAQEMAHALQVAENVATLYEESSTRLWYPHISLQWLGVPTGHFIGDDHGDIVFASGGVADEGITDVGGDERLTVMEARQGLAERAFSFTLVKGRALPAGGLSMRYRTYAASASRMDLKPGDGKPARPWTWGYWSECISMLWSTERMLRVRVWLSKRHRAVQHSSHWRHGLKNAIGVAVLTFPAFMPEGSAGRQWFQSYRGQWMTISYLWVLETNTGATWRTGYLRLFGTLLGALYSYVAFLICGTNPYGLVAMVTAFDIPITWIILKTSVTPLAVPASVALPPILLAPYIHPDPSHTILELASIRALMIAAGIVAAVLMNSLLFPRHCRVLFLSDTSRTLGLLSSLYLTLSHDMFRVHRTRMHEERRKTLKLELQIRSALYRLSALVKTMHDELSLLPKPLRHYRQVITTMQKLLDLMTGLRKIRENIPRKETVSNVFKERREFMSCVCITLFACQHAFHAREPLPQFLPSARAAFAHLEAHVQECIRRAREADGHALGLSLVYAFAEQEVMQNLVDTLEELLEVTGRLFGTSAWLTHESHFSRTSTVEEGDHGWYSTFKWEQDWR</sequence>
<evidence type="ECO:0000256" key="5">
    <source>
        <dbReference type="SAM" id="Phobius"/>
    </source>
</evidence>
<dbReference type="EMBL" id="MNAD01000321">
    <property type="protein sequence ID" value="OJT14201.1"/>
    <property type="molecule type" value="Genomic_DNA"/>
</dbReference>
<feature type="transmembrane region" description="Helical" evidence="5">
    <location>
        <begin position="362"/>
        <end position="379"/>
    </location>
</feature>
<dbReference type="AlphaFoldDB" id="A0A1M2W2X3"/>
<dbReference type="InterPro" id="IPR052430">
    <property type="entry name" value="IVT-Associated"/>
</dbReference>
<protein>
    <submittedName>
        <fullName evidence="8">Uncharacterized protein</fullName>
    </submittedName>
</protein>
<evidence type="ECO:0000256" key="2">
    <source>
        <dbReference type="ARBA" id="ARBA00022692"/>
    </source>
</evidence>
<dbReference type="InterPro" id="IPR018820">
    <property type="entry name" value="BRE4-related_DUF2421"/>
</dbReference>
<evidence type="ECO:0000259" key="7">
    <source>
        <dbReference type="Pfam" id="PF13515"/>
    </source>
</evidence>
<dbReference type="Pfam" id="PF13515">
    <property type="entry name" value="FUSC_2"/>
    <property type="match status" value="1"/>
</dbReference>
<evidence type="ECO:0000256" key="3">
    <source>
        <dbReference type="ARBA" id="ARBA00022989"/>
    </source>
</evidence>
<keyword evidence="9" id="KW-1185">Reference proteome</keyword>
<dbReference type="GO" id="GO:0016020">
    <property type="term" value="C:membrane"/>
    <property type="evidence" value="ECO:0007669"/>
    <property type="project" value="UniProtKB-SubCell"/>
</dbReference>
<feature type="transmembrane region" description="Helical" evidence="5">
    <location>
        <begin position="391"/>
        <end position="413"/>
    </location>
</feature>
<evidence type="ECO:0000256" key="1">
    <source>
        <dbReference type="ARBA" id="ARBA00004141"/>
    </source>
</evidence>
<dbReference type="STRING" id="154538.A0A1M2W2X3"/>
<comment type="caution">
    <text evidence="8">The sequence shown here is derived from an EMBL/GenBank/DDBJ whole genome shotgun (WGS) entry which is preliminary data.</text>
</comment>
<organism evidence="8 9">
    <name type="scientific">Trametes pubescens</name>
    <name type="common">White-rot fungus</name>
    <dbReference type="NCBI Taxonomy" id="154538"/>
    <lineage>
        <taxon>Eukaryota</taxon>
        <taxon>Fungi</taxon>
        <taxon>Dikarya</taxon>
        <taxon>Basidiomycota</taxon>
        <taxon>Agaricomycotina</taxon>
        <taxon>Agaricomycetes</taxon>
        <taxon>Polyporales</taxon>
        <taxon>Polyporaceae</taxon>
        <taxon>Trametes</taxon>
    </lineage>
</organism>
<keyword evidence="2 5" id="KW-0812">Transmembrane</keyword>
<dbReference type="PANTHER" id="PTHR47804">
    <property type="entry name" value="60S RIBOSOMAL PROTEIN L19"/>
    <property type="match status" value="1"/>
</dbReference>